<feature type="non-terminal residue" evidence="1">
    <location>
        <position position="1"/>
    </location>
</feature>
<sequence length="57" mass="6231">CLQQLADVEDAAQVRVGSRLQSRGRLPRRRERQGEVPAVQAEALLGGVEEEITCKAS</sequence>
<evidence type="ECO:0000313" key="1">
    <source>
        <dbReference type="EMBL" id="EJK60104.1"/>
    </source>
</evidence>
<accession>K0S5F3</accession>
<comment type="caution">
    <text evidence="1">The sequence shown here is derived from an EMBL/GenBank/DDBJ whole genome shotgun (WGS) entry which is preliminary data.</text>
</comment>
<proteinExistence type="predicted"/>
<keyword evidence="2" id="KW-1185">Reference proteome</keyword>
<dbReference type="AlphaFoldDB" id="K0S5F3"/>
<dbReference type="Proteomes" id="UP000266841">
    <property type="component" value="Unassembled WGS sequence"/>
</dbReference>
<protein>
    <submittedName>
        <fullName evidence="1">Uncharacterized protein</fullName>
    </submittedName>
</protein>
<name>K0S5F3_THAOC</name>
<organism evidence="1 2">
    <name type="scientific">Thalassiosira oceanica</name>
    <name type="common">Marine diatom</name>
    <dbReference type="NCBI Taxonomy" id="159749"/>
    <lineage>
        <taxon>Eukaryota</taxon>
        <taxon>Sar</taxon>
        <taxon>Stramenopiles</taxon>
        <taxon>Ochrophyta</taxon>
        <taxon>Bacillariophyta</taxon>
        <taxon>Coscinodiscophyceae</taxon>
        <taxon>Thalassiosirophycidae</taxon>
        <taxon>Thalassiosirales</taxon>
        <taxon>Thalassiosiraceae</taxon>
        <taxon>Thalassiosira</taxon>
    </lineage>
</organism>
<reference evidence="1 2" key="1">
    <citation type="journal article" date="2012" name="Genome Biol.">
        <title>Genome and low-iron response of an oceanic diatom adapted to chronic iron limitation.</title>
        <authorList>
            <person name="Lommer M."/>
            <person name="Specht M."/>
            <person name="Roy A.S."/>
            <person name="Kraemer L."/>
            <person name="Andreson R."/>
            <person name="Gutowska M.A."/>
            <person name="Wolf J."/>
            <person name="Bergner S.V."/>
            <person name="Schilhabel M.B."/>
            <person name="Klostermeier U.C."/>
            <person name="Beiko R.G."/>
            <person name="Rosenstiel P."/>
            <person name="Hippler M."/>
            <person name="Laroche J."/>
        </authorList>
    </citation>
    <scope>NUCLEOTIDE SEQUENCE [LARGE SCALE GENOMIC DNA]</scope>
    <source>
        <strain evidence="1 2">CCMP1005</strain>
    </source>
</reference>
<evidence type="ECO:0000313" key="2">
    <source>
        <dbReference type="Proteomes" id="UP000266841"/>
    </source>
</evidence>
<dbReference type="EMBL" id="AGNL01021531">
    <property type="protein sequence ID" value="EJK60104.1"/>
    <property type="molecule type" value="Genomic_DNA"/>
</dbReference>
<gene>
    <name evidence="1" type="ORF">THAOC_19606</name>
</gene>